<sequence length="78" mass="8609">MSINSKDSNAANNSNGKRTAQPSEMGKYSTPELQAAFNSGREIGRTEGMLYYIKHASENMQKEAEKLNSKLQAQKAKV</sequence>
<accession>A0A173XXA8</accession>
<dbReference type="EMBL" id="CYYK01000002">
    <property type="protein sequence ID" value="CUN56692.1"/>
    <property type="molecule type" value="Genomic_DNA"/>
</dbReference>
<feature type="compositionally biased region" description="Low complexity" evidence="1">
    <location>
        <begin position="1"/>
        <end position="15"/>
    </location>
</feature>
<gene>
    <name evidence="2" type="ORF">ERS852380_00600</name>
    <name evidence="4" type="ORF">GKD67_00265</name>
    <name evidence="5" type="ORF">GKD68_00725</name>
    <name evidence="3" type="ORF">PN599_05780</name>
</gene>
<dbReference type="Proteomes" id="UP000432516">
    <property type="component" value="Unassembled WGS sequence"/>
</dbReference>
<proteinExistence type="predicted"/>
<organism evidence="4 8">
    <name type="scientific">Parabacteroides distasonis</name>
    <dbReference type="NCBI Taxonomy" id="823"/>
    <lineage>
        <taxon>Bacteria</taxon>
        <taxon>Pseudomonadati</taxon>
        <taxon>Bacteroidota</taxon>
        <taxon>Bacteroidia</taxon>
        <taxon>Bacteroidales</taxon>
        <taxon>Tannerellaceae</taxon>
        <taxon>Parabacteroides</taxon>
    </lineage>
</organism>
<reference evidence="7 8" key="2">
    <citation type="journal article" date="2019" name="Nat. Med.">
        <title>A library of human gut bacterial isolates paired with longitudinal multiomics data enables mechanistic microbiome research.</title>
        <authorList>
            <person name="Poyet M."/>
            <person name="Groussin M."/>
            <person name="Gibbons S.M."/>
            <person name="Avila-Pacheco J."/>
            <person name="Jiang X."/>
            <person name="Kearney S.M."/>
            <person name="Perrotta A.R."/>
            <person name="Berdy B."/>
            <person name="Zhao S."/>
            <person name="Lieberman T.D."/>
            <person name="Swanson P.K."/>
            <person name="Smith M."/>
            <person name="Roesemann S."/>
            <person name="Alexander J.E."/>
            <person name="Rich S.A."/>
            <person name="Livny J."/>
            <person name="Vlamakis H."/>
            <person name="Clish C."/>
            <person name="Bullock K."/>
            <person name="Deik A."/>
            <person name="Scott J."/>
            <person name="Pierce K.A."/>
            <person name="Xavier R.J."/>
            <person name="Alm E.J."/>
        </authorList>
    </citation>
    <scope>NUCLEOTIDE SEQUENCE [LARGE SCALE GENOMIC DNA]</scope>
    <source>
        <strain evidence="5 7">BIOML-A2</strain>
        <strain evidence="4 8">BIOML-A9</strain>
    </source>
</reference>
<dbReference type="EMBL" id="WKMY01000001">
    <property type="protein sequence ID" value="MRY91700.1"/>
    <property type="molecule type" value="Genomic_DNA"/>
</dbReference>
<evidence type="ECO:0000256" key="1">
    <source>
        <dbReference type="SAM" id="MobiDB-lite"/>
    </source>
</evidence>
<evidence type="ECO:0000313" key="5">
    <source>
        <dbReference type="EMBL" id="MRZ53278.1"/>
    </source>
</evidence>
<name>A0A173XXA8_PARDI</name>
<reference evidence="3" key="3">
    <citation type="submission" date="2023-01" db="EMBL/GenBank/DDBJ databases">
        <title>Human gut microbiome strain richness.</title>
        <authorList>
            <person name="Chen-Liaw A."/>
        </authorList>
    </citation>
    <scope>NUCLEOTIDE SEQUENCE</scope>
    <source>
        <strain evidence="3">RTP21484st1_E5_RTP21484_190118</strain>
    </source>
</reference>
<feature type="region of interest" description="Disordered" evidence="1">
    <location>
        <begin position="1"/>
        <end position="32"/>
    </location>
</feature>
<evidence type="ECO:0000313" key="7">
    <source>
        <dbReference type="Proteomes" id="UP000432516"/>
    </source>
</evidence>
<reference evidence="2 6" key="1">
    <citation type="submission" date="2015-09" db="EMBL/GenBank/DDBJ databases">
        <authorList>
            <consortium name="Pathogen Informatics"/>
        </authorList>
    </citation>
    <scope>NUCLEOTIDE SEQUENCE [LARGE SCALE GENOMIC DNA]</scope>
    <source>
        <strain evidence="2 6">2789STDY5608822</strain>
    </source>
</reference>
<dbReference type="Proteomes" id="UP000095455">
    <property type="component" value="Unassembled WGS sequence"/>
</dbReference>
<evidence type="ECO:0000313" key="2">
    <source>
        <dbReference type="EMBL" id="CUN56692.1"/>
    </source>
</evidence>
<comment type="caution">
    <text evidence="4">The sequence shown here is derived from an EMBL/GenBank/DDBJ whole genome shotgun (WGS) entry which is preliminary data.</text>
</comment>
<protein>
    <submittedName>
        <fullName evidence="4">Uncharacterized protein</fullName>
    </submittedName>
</protein>
<dbReference type="AlphaFoldDB" id="A0A173XXA8"/>
<evidence type="ECO:0000313" key="4">
    <source>
        <dbReference type="EMBL" id="MRY91700.1"/>
    </source>
</evidence>
<evidence type="ECO:0000313" key="6">
    <source>
        <dbReference type="Proteomes" id="UP000095455"/>
    </source>
</evidence>
<evidence type="ECO:0000313" key="3">
    <source>
        <dbReference type="EMBL" id="MDB9004505.1"/>
    </source>
</evidence>
<dbReference type="EMBL" id="WKNE01000001">
    <property type="protein sequence ID" value="MRZ53278.1"/>
    <property type="molecule type" value="Genomic_DNA"/>
</dbReference>
<dbReference type="EMBL" id="JAQMPJ010000003">
    <property type="protein sequence ID" value="MDB9004505.1"/>
    <property type="molecule type" value="Genomic_DNA"/>
</dbReference>
<dbReference type="Proteomes" id="UP001210126">
    <property type="component" value="Unassembled WGS sequence"/>
</dbReference>
<evidence type="ECO:0000313" key="8">
    <source>
        <dbReference type="Proteomes" id="UP000461276"/>
    </source>
</evidence>
<dbReference type="Proteomes" id="UP000461276">
    <property type="component" value="Unassembled WGS sequence"/>
</dbReference>
<dbReference type="RefSeq" id="WP_057316568.1">
    <property type="nucleotide sequence ID" value="NZ_CAJSZN010000002.1"/>
</dbReference>